<dbReference type="PANTHER" id="PTHR45982">
    <property type="entry name" value="REGULATOR OF CHROMOSOME CONDENSATION"/>
    <property type="match status" value="1"/>
</dbReference>
<organism evidence="3 4">
    <name type="scientific">Actinomadura rayongensis</name>
    <dbReference type="NCBI Taxonomy" id="1429076"/>
    <lineage>
        <taxon>Bacteria</taxon>
        <taxon>Bacillati</taxon>
        <taxon>Actinomycetota</taxon>
        <taxon>Actinomycetes</taxon>
        <taxon>Streptosporangiales</taxon>
        <taxon>Thermomonosporaceae</taxon>
        <taxon>Actinomadura</taxon>
    </lineage>
</organism>
<dbReference type="PROSITE" id="PS00626">
    <property type="entry name" value="RCC1_2"/>
    <property type="match status" value="1"/>
</dbReference>
<evidence type="ECO:0000256" key="1">
    <source>
        <dbReference type="SAM" id="MobiDB-lite"/>
    </source>
</evidence>
<dbReference type="EMBL" id="WUTW01000005">
    <property type="protein sequence ID" value="MXQ66818.1"/>
    <property type="molecule type" value="Genomic_DNA"/>
</dbReference>
<dbReference type="AlphaFoldDB" id="A0A6I4WAX9"/>
<proteinExistence type="predicted"/>
<dbReference type="SUPFAM" id="SSF50985">
    <property type="entry name" value="RCC1/BLIP-II"/>
    <property type="match status" value="1"/>
</dbReference>
<gene>
    <name evidence="3" type="ORF">GQ466_22635</name>
</gene>
<dbReference type="Gene3D" id="2.130.10.30">
    <property type="entry name" value="Regulator of chromosome condensation 1/beta-lactamase-inhibitor protein II"/>
    <property type="match status" value="2"/>
</dbReference>
<dbReference type="Pfam" id="PF13540">
    <property type="entry name" value="RCC1_2"/>
    <property type="match status" value="2"/>
</dbReference>
<dbReference type="PANTHER" id="PTHR45982:SF1">
    <property type="entry name" value="REGULATOR OF CHROMOSOME CONDENSATION"/>
    <property type="match status" value="1"/>
</dbReference>
<keyword evidence="2" id="KW-0812">Transmembrane</keyword>
<evidence type="ECO:0000313" key="3">
    <source>
        <dbReference type="EMBL" id="MXQ66818.1"/>
    </source>
</evidence>
<dbReference type="InterPro" id="IPR009091">
    <property type="entry name" value="RCC1/BLIP-II"/>
</dbReference>
<dbReference type="OrthoDB" id="9796385at2"/>
<keyword evidence="2" id="KW-0472">Membrane</keyword>
<keyword evidence="4" id="KW-1185">Reference proteome</keyword>
<sequence>MVEQVVKGKRRTVLRAGLAGIVATAATVSGIAASASALTPTPWGNPVPGAAAMGTYFSLMATAPDATGFNEVYAAGDNLWGELGIGSTSFGSNVFVKVKGLTRVKAVAAGTTTAVAVKQDGTVWTWGSNLNGELGLGLDPETELHVPTQVPGITNAVSVSVANLGAVVVVLADGTAKTWGAKNANCSNSSTPVTVAGVTGLATTPRAVALGYSHYLALKADGTVQAWGSSNNYGQLGTGDTTASCSPHTVPGLSGVTQVAAGDYHSVALTSDGTVKAWGWNGSGQIGDGTTTNRLSPVTVPGLANVVGISAVYRYSTAVTSAAAPANNRFAWGANSYGQLGTGTTSYALSPTPLAGENFSNTVIAAGKFHALSVQSGAVPRAWGNNSSGELGTGDTVDHPTPTYVQRVG</sequence>
<dbReference type="GO" id="GO:0005085">
    <property type="term" value="F:guanyl-nucleotide exchange factor activity"/>
    <property type="evidence" value="ECO:0007669"/>
    <property type="project" value="TreeGrafter"/>
</dbReference>
<dbReference type="InterPro" id="IPR051553">
    <property type="entry name" value="Ran_GTPase-activating"/>
</dbReference>
<keyword evidence="2" id="KW-1133">Transmembrane helix</keyword>
<name>A0A6I4WAX9_9ACTN</name>
<dbReference type="InterPro" id="IPR000408">
    <property type="entry name" value="Reg_chr_condens"/>
</dbReference>
<evidence type="ECO:0008006" key="5">
    <source>
        <dbReference type="Google" id="ProtNLM"/>
    </source>
</evidence>
<evidence type="ECO:0000313" key="4">
    <source>
        <dbReference type="Proteomes" id="UP000431901"/>
    </source>
</evidence>
<feature type="region of interest" description="Disordered" evidence="1">
    <location>
        <begin position="385"/>
        <end position="409"/>
    </location>
</feature>
<comment type="caution">
    <text evidence="3">The sequence shown here is derived from an EMBL/GenBank/DDBJ whole genome shotgun (WGS) entry which is preliminary data.</text>
</comment>
<dbReference type="Proteomes" id="UP000431901">
    <property type="component" value="Unassembled WGS sequence"/>
</dbReference>
<dbReference type="GO" id="GO:0005737">
    <property type="term" value="C:cytoplasm"/>
    <property type="evidence" value="ECO:0007669"/>
    <property type="project" value="TreeGrafter"/>
</dbReference>
<evidence type="ECO:0000256" key="2">
    <source>
        <dbReference type="SAM" id="Phobius"/>
    </source>
</evidence>
<accession>A0A6I4WAX9</accession>
<reference evidence="3 4" key="1">
    <citation type="submission" date="2019-12" db="EMBL/GenBank/DDBJ databases">
        <title>Nocardia macrotermitis sp. nov. and Nocardia aurantia sp. nov., isolated from the gut of the fungus growing-termite Macrotermes natalensis.</title>
        <authorList>
            <person name="Christine B."/>
            <person name="Rene B."/>
        </authorList>
    </citation>
    <scope>NUCLEOTIDE SEQUENCE [LARGE SCALE GENOMIC DNA]</scope>
    <source>
        <strain evidence="3 4">DSM 102126</strain>
    </source>
</reference>
<protein>
    <recommendedName>
        <fullName evidence="5">Chromosome condensation regulator RCC1</fullName>
    </recommendedName>
</protein>
<dbReference type="PRINTS" id="PR00633">
    <property type="entry name" value="RCCNDNSATION"/>
</dbReference>
<feature type="transmembrane region" description="Helical" evidence="2">
    <location>
        <begin position="12"/>
        <end position="32"/>
    </location>
</feature>
<dbReference type="PROSITE" id="PS50012">
    <property type="entry name" value="RCC1_3"/>
    <property type="match status" value="5"/>
</dbReference>
<dbReference type="RefSeq" id="WP_161105011.1">
    <property type="nucleotide sequence ID" value="NZ_JBHLYI010000003.1"/>
</dbReference>
<dbReference type="Pfam" id="PF00415">
    <property type="entry name" value="RCC1"/>
    <property type="match status" value="2"/>
</dbReference>